<dbReference type="OrthoDB" id="1490014at2"/>
<gene>
    <name evidence="2" type="ORF">LX87_02874</name>
</gene>
<dbReference type="AlphaFoldDB" id="A0A327WXE3"/>
<evidence type="ECO:0000313" key="2">
    <source>
        <dbReference type="EMBL" id="RAJ97967.1"/>
    </source>
</evidence>
<feature type="region of interest" description="Disordered" evidence="1">
    <location>
        <begin position="673"/>
        <end position="694"/>
    </location>
</feature>
<comment type="caution">
    <text evidence="2">The sequence shown here is derived from an EMBL/GenBank/DDBJ whole genome shotgun (WGS) entry which is preliminary data.</text>
</comment>
<dbReference type="SUPFAM" id="SSF49299">
    <property type="entry name" value="PKD domain"/>
    <property type="match status" value="1"/>
</dbReference>
<keyword evidence="3" id="KW-1185">Reference proteome</keyword>
<protein>
    <submittedName>
        <fullName evidence="2">Gliding motility-associated-like protein</fullName>
    </submittedName>
</protein>
<dbReference type="Pfam" id="PF13585">
    <property type="entry name" value="CHU_C"/>
    <property type="match status" value="1"/>
</dbReference>
<dbReference type="RefSeq" id="WP_111628915.1">
    <property type="nucleotide sequence ID" value="NZ_QLMC01000003.1"/>
</dbReference>
<organism evidence="2 3">
    <name type="scientific">Larkinella arboricola</name>
    <dbReference type="NCBI Taxonomy" id="643671"/>
    <lineage>
        <taxon>Bacteria</taxon>
        <taxon>Pseudomonadati</taxon>
        <taxon>Bacteroidota</taxon>
        <taxon>Cytophagia</taxon>
        <taxon>Cytophagales</taxon>
        <taxon>Spirosomataceae</taxon>
        <taxon>Larkinella</taxon>
    </lineage>
</organism>
<proteinExistence type="predicted"/>
<name>A0A327WXE3_LARAB</name>
<dbReference type="InterPro" id="IPR035986">
    <property type="entry name" value="PKD_dom_sf"/>
</dbReference>
<feature type="compositionally biased region" description="Low complexity" evidence="1">
    <location>
        <begin position="677"/>
        <end position="693"/>
    </location>
</feature>
<dbReference type="InterPro" id="IPR026341">
    <property type="entry name" value="T9SS_type_B"/>
</dbReference>
<dbReference type="EMBL" id="QLMC01000003">
    <property type="protein sequence ID" value="RAJ97967.1"/>
    <property type="molecule type" value="Genomic_DNA"/>
</dbReference>
<accession>A0A327WXE3</accession>
<sequence length="804" mass="86994">MDMLLNRRTVGLSVFHCLQIALCSLSLDLITTPDGYGKHIYGGEMNLQATARQNYSTLTLTLYLDQANATPTDYEQHIDLYIFRKSDHERVTTARVHQTASQRVRYENQACADLRNLSVLAMNYSTELYLNPNTFSDPGGYYVVWDRCCRSADISNIQDPGSEGMVFYMEFPSVRRNGAAFTNSSPQFSFPNGDYICVGKPFHLNFAATDADGDQLRYSLVTPLAGYTNNTGFFTVGDGNSHATYPEVNWLPGYSATSAIPGNPALSIDPQTGQLRVTARQTGLFIFAVLCEEYRDGVRIGAVRREFQMPVVDCGTNTPPPPVISYNNVEILDLSICEGGTVTLSTEADSRWSYQWQHNGANIAGATSATLTVSEPGDYVVVKSFASICGNDTTSKVTKVQALPPPAAKITPDREPKLCEGESLVLSIQPEKGVVYQWTENGTALPAATGSSLTVQKAGLYGVRATSSLACANRDSLTVIVNPTPAVTLTSSASALCQDGEVQLAAVGGTNVQYEWRLDNTALGTGTAATMQARQAGAYQVLVTDVNGCQALSAPLMLSIVPRPAMQFDTVAPVCVSRLEPVPLVASPTGGTFSGAGVTGNQFDPAKAGAGLHTITYTYAGNSACPTVISRQIRVEPAVVIAMPERITVLMGNAVTLKPTVTGQAIRYLWEPPESLSDPASPNPTASPTAPTTYKLTVTSSGDCRTEKSVQVDVFRQMFIADAFSPNSDGINDALEIRNTDQFPDCEVTIYNRWGEVVFYSKGYNKPWDGTYLSQKVQAGSYYYRIKTKQPVMPEYRGAVLVTY</sequence>
<dbReference type="Proteomes" id="UP000248790">
    <property type="component" value="Unassembled WGS sequence"/>
</dbReference>
<dbReference type="NCBIfam" id="TIGR04131">
    <property type="entry name" value="Bac_Flav_CTERM"/>
    <property type="match status" value="1"/>
</dbReference>
<evidence type="ECO:0000313" key="3">
    <source>
        <dbReference type="Proteomes" id="UP000248790"/>
    </source>
</evidence>
<dbReference type="InterPro" id="IPR013783">
    <property type="entry name" value="Ig-like_fold"/>
</dbReference>
<reference evidence="2 3" key="1">
    <citation type="submission" date="2018-06" db="EMBL/GenBank/DDBJ databases">
        <title>Genomic Encyclopedia of Archaeal and Bacterial Type Strains, Phase II (KMG-II): from individual species to whole genera.</title>
        <authorList>
            <person name="Goeker M."/>
        </authorList>
    </citation>
    <scope>NUCLEOTIDE SEQUENCE [LARGE SCALE GENOMIC DNA]</scope>
    <source>
        <strain evidence="2 3">DSM 21851</strain>
    </source>
</reference>
<dbReference type="Gene3D" id="2.60.40.10">
    <property type="entry name" value="Immunoglobulins"/>
    <property type="match status" value="3"/>
</dbReference>
<evidence type="ECO:0000256" key="1">
    <source>
        <dbReference type="SAM" id="MobiDB-lite"/>
    </source>
</evidence>